<dbReference type="KEGG" id="sfer:NCTC12278_00697"/>
<feature type="transmembrane region" description="Helical" evidence="1">
    <location>
        <begin position="88"/>
        <end position="109"/>
    </location>
</feature>
<dbReference type="GO" id="GO:0005886">
    <property type="term" value="C:plasma membrane"/>
    <property type="evidence" value="ECO:0007669"/>
    <property type="project" value="TreeGrafter"/>
</dbReference>
<dbReference type="InterPro" id="IPR052712">
    <property type="entry name" value="Acid_resist_chaperone_HdeD"/>
</dbReference>
<dbReference type="InterPro" id="IPR005325">
    <property type="entry name" value="DUF308_memb"/>
</dbReference>
<dbReference type="Proteomes" id="UP000249495">
    <property type="component" value="Chromosome 1"/>
</dbReference>
<evidence type="ECO:0000313" key="3">
    <source>
        <dbReference type="Proteomes" id="UP000249495"/>
    </source>
</evidence>
<protein>
    <submittedName>
        <fullName evidence="2">Conserved hypothetical, predicted membrane protein (TMS5)</fullName>
    </submittedName>
</protein>
<evidence type="ECO:0000256" key="1">
    <source>
        <dbReference type="SAM" id="Phobius"/>
    </source>
</evidence>
<dbReference type="PANTHER" id="PTHR34989:SF1">
    <property type="entry name" value="PROTEIN HDED"/>
    <property type="match status" value="1"/>
</dbReference>
<keyword evidence="1" id="KW-1133">Transmembrane helix</keyword>
<feature type="transmembrane region" description="Helical" evidence="1">
    <location>
        <begin position="31"/>
        <end position="51"/>
    </location>
</feature>
<gene>
    <name evidence="2" type="ORF">NCTC12278_00697</name>
</gene>
<feature type="transmembrane region" description="Helical" evidence="1">
    <location>
        <begin position="121"/>
        <end position="139"/>
    </location>
</feature>
<reference evidence="2 3" key="1">
    <citation type="submission" date="2018-06" db="EMBL/GenBank/DDBJ databases">
        <authorList>
            <consortium name="Pathogen Informatics"/>
            <person name="Doyle S."/>
        </authorList>
    </citation>
    <scope>NUCLEOTIDE SEQUENCE [LARGE SCALE GENOMIC DNA]</scope>
    <source>
        <strain evidence="2 3">NCTC12278</strain>
    </source>
</reference>
<dbReference type="Pfam" id="PF03729">
    <property type="entry name" value="DUF308"/>
    <property type="match status" value="2"/>
</dbReference>
<dbReference type="EMBL" id="LS483343">
    <property type="protein sequence ID" value="SQF40037.1"/>
    <property type="molecule type" value="Genomic_DNA"/>
</dbReference>
<keyword evidence="3" id="KW-1185">Reference proteome</keyword>
<feature type="transmembrane region" description="Helical" evidence="1">
    <location>
        <begin position="63"/>
        <end position="82"/>
    </location>
</feature>
<evidence type="ECO:0000313" key="2">
    <source>
        <dbReference type="EMBL" id="SQF40037.1"/>
    </source>
</evidence>
<name>A0A2X3W345_9STRE</name>
<dbReference type="STRING" id="1123303.GCA_000372425_00229"/>
<accession>A0A2X3W345</accession>
<keyword evidence="1" id="KW-0812">Transmembrane</keyword>
<sequence length="172" mass="19274">MSKKLSWLSILAGVLSILAGFYLMANPALSLLSFAFLFALIFLVNGISEIIKYFSADEKRGWDLFNGVMTVLLSFWLFSGSFLEKVTFIPFIFAFWALFTGISKTIMSFQVKKVDKKLGNTLLWTGILGIIAGIIMMGHPLMTGIFVTYTIAFVFIYQGIVSIILYFKSKKA</sequence>
<dbReference type="OrthoDB" id="360778at2"/>
<dbReference type="RefSeq" id="WP_018029558.1">
    <property type="nucleotide sequence ID" value="NZ_LS483343.1"/>
</dbReference>
<dbReference type="AlphaFoldDB" id="A0A2X3W345"/>
<organism evidence="2 3">
    <name type="scientific">Streptococcus ferus</name>
    <dbReference type="NCBI Taxonomy" id="1345"/>
    <lineage>
        <taxon>Bacteria</taxon>
        <taxon>Bacillati</taxon>
        <taxon>Bacillota</taxon>
        <taxon>Bacilli</taxon>
        <taxon>Lactobacillales</taxon>
        <taxon>Streptococcaceae</taxon>
        <taxon>Streptococcus</taxon>
    </lineage>
</organism>
<proteinExistence type="predicted"/>
<dbReference type="PANTHER" id="PTHR34989">
    <property type="entry name" value="PROTEIN HDED"/>
    <property type="match status" value="1"/>
</dbReference>
<feature type="transmembrane region" description="Helical" evidence="1">
    <location>
        <begin position="7"/>
        <end position="25"/>
    </location>
</feature>
<keyword evidence="1" id="KW-0472">Membrane</keyword>
<feature type="transmembrane region" description="Helical" evidence="1">
    <location>
        <begin position="145"/>
        <end position="167"/>
    </location>
</feature>